<name>A0A480A5L8_9CYAN</name>
<dbReference type="Pfam" id="PF01609">
    <property type="entry name" value="DDE_Tnp_1"/>
    <property type="match status" value="1"/>
</dbReference>
<dbReference type="GO" id="GO:0006313">
    <property type="term" value="P:DNA transposition"/>
    <property type="evidence" value="ECO:0007669"/>
    <property type="project" value="InterPro"/>
</dbReference>
<keyword evidence="1" id="KW-0472">Membrane</keyword>
<keyword evidence="5" id="KW-1185">Reference proteome</keyword>
<dbReference type="InterPro" id="IPR047647">
    <property type="entry name" value="ISAs1_transpos"/>
</dbReference>
<dbReference type="GO" id="GO:0003677">
    <property type="term" value="F:DNA binding"/>
    <property type="evidence" value="ECO:0007669"/>
    <property type="project" value="InterPro"/>
</dbReference>
<dbReference type="EMBL" id="BJCE01000468">
    <property type="protein sequence ID" value="GCL40217.1"/>
    <property type="molecule type" value="Genomic_DNA"/>
</dbReference>
<comment type="caution">
    <text evidence="4">The sequence shown here is derived from an EMBL/GenBank/DDBJ whole genome shotgun (WGS) entry which is preliminary data.</text>
</comment>
<dbReference type="InterPro" id="IPR002559">
    <property type="entry name" value="Transposase_11"/>
</dbReference>
<keyword evidence="1" id="KW-1133">Transmembrane helix</keyword>
<feature type="transmembrane region" description="Helical" evidence="1">
    <location>
        <begin position="42"/>
        <end position="63"/>
    </location>
</feature>
<reference evidence="5" key="1">
    <citation type="submission" date="2019-02" db="EMBL/GenBank/DDBJ databases">
        <title>Draft genome sequence of Sphaerospermopsis reniformis NIES-1949.</title>
        <authorList>
            <person name="Yamaguchi H."/>
            <person name="Suzuki S."/>
            <person name="Kawachi M."/>
        </authorList>
    </citation>
    <scope>NUCLEOTIDE SEQUENCE [LARGE SCALE GENOMIC DNA]</scope>
    <source>
        <strain evidence="5">NIES-1949</strain>
    </source>
</reference>
<accession>A0A480A5L8</accession>
<dbReference type="Pfam" id="PF13808">
    <property type="entry name" value="DDE_Tnp_1_assoc"/>
    <property type="match status" value="1"/>
</dbReference>
<dbReference type="InterPro" id="IPR051698">
    <property type="entry name" value="Transposase_11-like"/>
</dbReference>
<dbReference type="Proteomes" id="UP000300142">
    <property type="component" value="Unassembled WGS sequence"/>
</dbReference>
<sequence>MVLLIKTNREEREMKLPPKITIADHFKDLEDKRVERTKRHKLIDIVTIAICAVICGVDSWVLMEAYGKKKEKWLKQFLELPNGIPSHDTFARVFARIEPQQFQNCFLSWIKSINKITEGEVIAIDGKTLRHSYDKGKEKGAIHIVSAWATTNRLVLGQCKVEEKSNEITAIPELIKVLEIAGCLVTIDAMGCQKEIVKSIVEKSGEYIIALKKNQGNLYKNVEEIFKEAIAKGFEGFKHSKFHTKEDEHGREEIRHYLMLSDIKERIDPENKWVNLQSIGMVEYIRKVNGETKVETRYYISSLTGNAKLLGQSVRSHWGIENSLHWVLDVALREDDCRIRKDNAPQNFAVLRHIAVNLLGKEKSQKLGIKSKQFCAGWDDEYLEKILECI</sequence>
<evidence type="ECO:0000313" key="4">
    <source>
        <dbReference type="EMBL" id="GCL40217.1"/>
    </source>
</evidence>
<evidence type="ECO:0000259" key="3">
    <source>
        <dbReference type="Pfam" id="PF13808"/>
    </source>
</evidence>
<evidence type="ECO:0000259" key="2">
    <source>
        <dbReference type="Pfam" id="PF01609"/>
    </source>
</evidence>
<protein>
    <submittedName>
        <fullName evidence="4">Transposase ISAs1 family protein</fullName>
    </submittedName>
</protein>
<evidence type="ECO:0000256" key="1">
    <source>
        <dbReference type="SAM" id="Phobius"/>
    </source>
</evidence>
<feature type="domain" description="H repeat-associated protein N-terminal" evidence="3">
    <location>
        <begin position="24"/>
        <end position="110"/>
    </location>
</feature>
<gene>
    <name evidence="4" type="ORF">SR1949_53510</name>
</gene>
<dbReference type="AlphaFoldDB" id="A0A480A5L8"/>
<keyword evidence="1" id="KW-0812">Transmembrane</keyword>
<organism evidence="4 5">
    <name type="scientific">Sphaerospermopsis reniformis</name>
    <dbReference type="NCBI Taxonomy" id="531300"/>
    <lineage>
        <taxon>Bacteria</taxon>
        <taxon>Bacillati</taxon>
        <taxon>Cyanobacteriota</taxon>
        <taxon>Cyanophyceae</taxon>
        <taxon>Nostocales</taxon>
        <taxon>Aphanizomenonaceae</taxon>
        <taxon>Sphaerospermopsis</taxon>
    </lineage>
</organism>
<evidence type="ECO:0000313" key="5">
    <source>
        <dbReference type="Proteomes" id="UP000300142"/>
    </source>
</evidence>
<feature type="domain" description="Transposase IS4-like" evidence="2">
    <location>
        <begin position="119"/>
        <end position="358"/>
    </location>
</feature>
<dbReference type="InterPro" id="IPR032806">
    <property type="entry name" value="YbfD_N"/>
</dbReference>
<dbReference type="PANTHER" id="PTHR30298:SF0">
    <property type="entry name" value="PROTEIN YBFL-RELATED"/>
    <property type="match status" value="1"/>
</dbReference>
<dbReference type="GO" id="GO:0004803">
    <property type="term" value="F:transposase activity"/>
    <property type="evidence" value="ECO:0007669"/>
    <property type="project" value="InterPro"/>
</dbReference>
<dbReference type="PANTHER" id="PTHR30298">
    <property type="entry name" value="H REPEAT-ASSOCIATED PREDICTED TRANSPOSASE"/>
    <property type="match status" value="1"/>
</dbReference>
<proteinExistence type="predicted"/>
<dbReference type="NCBIfam" id="NF033564">
    <property type="entry name" value="transpos_ISAs1"/>
    <property type="match status" value="1"/>
</dbReference>